<dbReference type="AlphaFoldDB" id="A0AAW0GYP6"/>
<protein>
    <recommendedName>
        <fullName evidence="2">G domain-containing protein</fullName>
    </recommendedName>
</protein>
<dbReference type="InterPro" id="IPR027417">
    <property type="entry name" value="P-loop_NTPase"/>
</dbReference>
<dbReference type="Gene3D" id="3.40.50.300">
    <property type="entry name" value="P-loop containing nucleotide triphosphate hydrolases"/>
    <property type="match status" value="1"/>
</dbReference>
<feature type="domain" description="G" evidence="2">
    <location>
        <begin position="1"/>
        <end position="73"/>
    </location>
</feature>
<keyword evidence="4" id="KW-1185">Reference proteome</keyword>
<dbReference type="Proteomes" id="UP001385951">
    <property type="component" value="Unassembled WGS sequence"/>
</dbReference>
<feature type="coiled-coil region" evidence="1">
    <location>
        <begin position="242"/>
        <end position="336"/>
    </location>
</feature>
<dbReference type="InterPro" id="IPR006073">
    <property type="entry name" value="GTP-bd"/>
</dbReference>
<dbReference type="EMBL" id="JASBNA010000002">
    <property type="protein sequence ID" value="KAK7695011.1"/>
    <property type="molecule type" value="Genomic_DNA"/>
</dbReference>
<dbReference type="Pfam" id="PF01926">
    <property type="entry name" value="MMR_HSR1"/>
    <property type="match status" value="1"/>
</dbReference>
<evidence type="ECO:0000313" key="4">
    <source>
        <dbReference type="Proteomes" id="UP001385951"/>
    </source>
</evidence>
<dbReference type="GO" id="GO:0005525">
    <property type="term" value="F:GTP binding"/>
    <property type="evidence" value="ECO:0007669"/>
    <property type="project" value="InterPro"/>
</dbReference>
<evidence type="ECO:0000256" key="1">
    <source>
        <dbReference type="SAM" id="Coils"/>
    </source>
</evidence>
<dbReference type="SUPFAM" id="SSF52540">
    <property type="entry name" value="P-loop containing nucleoside triphosphate hydrolases"/>
    <property type="match status" value="1"/>
</dbReference>
<name>A0AAW0GYP6_9APHY</name>
<comment type="caution">
    <text evidence="3">The sequence shown here is derived from an EMBL/GenBank/DDBJ whole genome shotgun (WGS) entry which is preliminary data.</text>
</comment>
<evidence type="ECO:0000259" key="2">
    <source>
        <dbReference type="Pfam" id="PF01926"/>
    </source>
</evidence>
<dbReference type="CDD" id="cd00882">
    <property type="entry name" value="Ras_like_GTPase"/>
    <property type="match status" value="1"/>
</dbReference>
<gene>
    <name evidence="3" type="ORF">QCA50_002199</name>
</gene>
<proteinExistence type="predicted"/>
<evidence type="ECO:0000313" key="3">
    <source>
        <dbReference type="EMBL" id="KAK7695011.1"/>
    </source>
</evidence>
<reference evidence="3 4" key="1">
    <citation type="submission" date="2022-09" db="EMBL/GenBank/DDBJ databases">
        <authorList>
            <person name="Palmer J.M."/>
        </authorList>
    </citation>
    <scope>NUCLEOTIDE SEQUENCE [LARGE SCALE GENOMIC DNA]</scope>
    <source>
        <strain evidence="3 4">DSM 7382</strain>
    </source>
</reference>
<keyword evidence="1" id="KW-0175">Coiled coil</keyword>
<accession>A0AAW0GYP6</accession>
<sequence length="365" mass="40599">MGATGVGKSTFVNLVSNSNLPVGSGLASCTAELQVSEPFMMDGKIVTLIDTPGFDDAVKTEAEILRLIADFLAKTYENGRKLSGVIFLHRISDQRMGGVARKNFRLFRKLCGDDALKHIIIATTMWGGVSAEIGARREAELSTKDQFFKLALDKGAKLVRHDNTLQSAQNILREITGYLPQALSIQTELVDEHKDINETAAGMDLKADLEARIGKQHMELNDIKTEMNRLLAVKDEKHRAELEELTTSLLEVRQQLAAAEDERSKLHEKHDVSQKEQEEKTMQLMAAMEKKERQLRELQSRVSQQTQAIEALQASLASAEEKVKQGRKELEAVIVDRSGPKRPPMLLQVASIGAVLLWAIVRGRH</sequence>
<organism evidence="3 4">
    <name type="scientific">Cerrena zonata</name>
    <dbReference type="NCBI Taxonomy" id="2478898"/>
    <lineage>
        <taxon>Eukaryota</taxon>
        <taxon>Fungi</taxon>
        <taxon>Dikarya</taxon>
        <taxon>Basidiomycota</taxon>
        <taxon>Agaricomycotina</taxon>
        <taxon>Agaricomycetes</taxon>
        <taxon>Polyporales</taxon>
        <taxon>Cerrenaceae</taxon>
        <taxon>Cerrena</taxon>
    </lineage>
</organism>